<sequence>MQGWGFKRVAAQESVPKASASAHGARKGTNTSLALHIAALYRWSLLGDGNDGGDLGPLCFASPLVLLLLHLFSLVLSRPASPRPISPCPALPRPAPPCPALLHHPTPPCLATHTPGRASFYPRERSGSMAAGGRVINTSESSSSEVCGH</sequence>
<evidence type="ECO:0000313" key="2">
    <source>
        <dbReference type="EMBL" id="MPC79376.1"/>
    </source>
</evidence>
<feature type="compositionally biased region" description="Polar residues" evidence="1">
    <location>
        <begin position="136"/>
        <end position="149"/>
    </location>
</feature>
<evidence type="ECO:0000313" key="3">
    <source>
        <dbReference type="Proteomes" id="UP000324222"/>
    </source>
</evidence>
<organism evidence="2 3">
    <name type="scientific">Portunus trituberculatus</name>
    <name type="common">Swimming crab</name>
    <name type="synonym">Neptunus trituberculatus</name>
    <dbReference type="NCBI Taxonomy" id="210409"/>
    <lineage>
        <taxon>Eukaryota</taxon>
        <taxon>Metazoa</taxon>
        <taxon>Ecdysozoa</taxon>
        <taxon>Arthropoda</taxon>
        <taxon>Crustacea</taxon>
        <taxon>Multicrustacea</taxon>
        <taxon>Malacostraca</taxon>
        <taxon>Eumalacostraca</taxon>
        <taxon>Eucarida</taxon>
        <taxon>Decapoda</taxon>
        <taxon>Pleocyemata</taxon>
        <taxon>Brachyura</taxon>
        <taxon>Eubrachyura</taxon>
        <taxon>Portunoidea</taxon>
        <taxon>Portunidae</taxon>
        <taxon>Portuninae</taxon>
        <taxon>Portunus</taxon>
    </lineage>
</organism>
<dbReference type="AlphaFoldDB" id="A0A5B7IBU0"/>
<comment type="caution">
    <text evidence="2">The sequence shown here is derived from an EMBL/GenBank/DDBJ whole genome shotgun (WGS) entry which is preliminary data.</text>
</comment>
<dbReference type="Proteomes" id="UP000324222">
    <property type="component" value="Unassembled WGS sequence"/>
</dbReference>
<keyword evidence="3" id="KW-1185">Reference proteome</keyword>
<dbReference type="EMBL" id="VSRR010050968">
    <property type="protein sequence ID" value="MPC79376.1"/>
    <property type="molecule type" value="Genomic_DNA"/>
</dbReference>
<feature type="region of interest" description="Disordered" evidence="1">
    <location>
        <begin position="115"/>
        <end position="149"/>
    </location>
</feature>
<evidence type="ECO:0000256" key="1">
    <source>
        <dbReference type="SAM" id="MobiDB-lite"/>
    </source>
</evidence>
<protein>
    <submittedName>
        <fullName evidence="2">Uncharacterized protein</fullName>
    </submittedName>
</protein>
<reference evidence="2 3" key="1">
    <citation type="submission" date="2019-05" db="EMBL/GenBank/DDBJ databases">
        <title>Another draft genome of Portunus trituberculatus and its Hox gene families provides insights of decapod evolution.</title>
        <authorList>
            <person name="Jeong J.-H."/>
            <person name="Song I."/>
            <person name="Kim S."/>
            <person name="Choi T."/>
            <person name="Kim D."/>
            <person name="Ryu S."/>
            <person name="Kim W."/>
        </authorList>
    </citation>
    <scope>NUCLEOTIDE SEQUENCE [LARGE SCALE GENOMIC DNA]</scope>
    <source>
        <tissue evidence="2">Muscle</tissue>
    </source>
</reference>
<proteinExistence type="predicted"/>
<accession>A0A5B7IBU0</accession>
<gene>
    <name evidence="2" type="ORF">E2C01_073901</name>
</gene>
<name>A0A5B7IBU0_PORTR</name>